<evidence type="ECO:0000313" key="1">
    <source>
        <dbReference type="EMBL" id="GAG84974.1"/>
    </source>
</evidence>
<dbReference type="AlphaFoldDB" id="X1AQD6"/>
<proteinExistence type="predicted"/>
<organism evidence="1">
    <name type="scientific">marine sediment metagenome</name>
    <dbReference type="NCBI Taxonomy" id="412755"/>
    <lineage>
        <taxon>unclassified sequences</taxon>
        <taxon>metagenomes</taxon>
        <taxon>ecological metagenomes</taxon>
    </lineage>
</organism>
<protein>
    <submittedName>
        <fullName evidence="1">Uncharacterized protein</fullName>
    </submittedName>
</protein>
<gene>
    <name evidence="1" type="ORF">S01H4_36230</name>
</gene>
<comment type="caution">
    <text evidence="1">The sequence shown here is derived from an EMBL/GenBank/DDBJ whole genome shotgun (WGS) entry which is preliminary data.</text>
</comment>
<accession>X1AQD6</accession>
<reference evidence="1" key="1">
    <citation type="journal article" date="2014" name="Front. Microbiol.">
        <title>High frequency of phylogenetically diverse reductive dehalogenase-homologous genes in deep subseafloor sedimentary metagenomes.</title>
        <authorList>
            <person name="Kawai M."/>
            <person name="Futagami T."/>
            <person name="Toyoda A."/>
            <person name="Takaki Y."/>
            <person name="Nishi S."/>
            <person name="Hori S."/>
            <person name="Arai W."/>
            <person name="Tsubouchi T."/>
            <person name="Morono Y."/>
            <person name="Uchiyama I."/>
            <person name="Ito T."/>
            <person name="Fujiyama A."/>
            <person name="Inagaki F."/>
            <person name="Takami H."/>
        </authorList>
    </citation>
    <scope>NUCLEOTIDE SEQUENCE</scope>
    <source>
        <strain evidence="1">Expedition CK06-06</strain>
    </source>
</reference>
<sequence length="45" mass="5389">MGIRDVAWKTMKWKIMKKHLGYSEDEMRPTINGRSKFELISIHIL</sequence>
<dbReference type="EMBL" id="BART01019343">
    <property type="protein sequence ID" value="GAG84974.1"/>
    <property type="molecule type" value="Genomic_DNA"/>
</dbReference>
<name>X1AQD6_9ZZZZ</name>